<proteinExistence type="predicted"/>
<organism evidence="1 2">
    <name type="scientific">Halteria grandinella</name>
    <dbReference type="NCBI Taxonomy" id="5974"/>
    <lineage>
        <taxon>Eukaryota</taxon>
        <taxon>Sar</taxon>
        <taxon>Alveolata</taxon>
        <taxon>Ciliophora</taxon>
        <taxon>Intramacronucleata</taxon>
        <taxon>Spirotrichea</taxon>
        <taxon>Stichotrichia</taxon>
        <taxon>Sporadotrichida</taxon>
        <taxon>Halteriidae</taxon>
        <taxon>Halteria</taxon>
    </lineage>
</organism>
<protein>
    <submittedName>
        <fullName evidence="1">Uncharacterized protein</fullName>
    </submittedName>
</protein>
<comment type="caution">
    <text evidence="1">The sequence shown here is derived from an EMBL/GenBank/DDBJ whole genome shotgun (WGS) entry which is preliminary data.</text>
</comment>
<gene>
    <name evidence="1" type="ORF">FGO68_gene17684</name>
</gene>
<keyword evidence="2" id="KW-1185">Reference proteome</keyword>
<evidence type="ECO:0000313" key="1">
    <source>
        <dbReference type="EMBL" id="TNV76802.1"/>
    </source>
</evidence>
<dbReference type="EMBL" id="RRYP01012937">
    <property type="protein sequence ID" value="TNV76802.1"/>
    <property type="molecule type" value="Genomic_DNA"/>
</dbReference>
<dbReference type="AlphaFoldDB" id="A0A8J8SZN5"/>
<reference evidence="1" key="1">
    <citation type="submission" date="2019-06" db="EMBL/GenBank/DDBJ databases">
        <authorList>
            <person name="Zheng W."/>
        </authorList>
    </citation>
    <scope>NUCLEOTIDE SEQUENCE</scope>
    <source>
        <strain evidence="1">QDHG01</strain>
    </source>
</reference>
<accession>A0A8J8SZN5</accession>
<name>A0A8J8SZN5_HALGN</name>
<sequence length="93" mass="10601">MTQEKPKHIILVSPGEKRTSNLDKSQYYIRGKNKTRKTVISPELTIIIPIRANLTRHQQIVFHNNQLKASKQFAEILQNDAAGQLIILVMPIA</sequence>
<dbReference type="Proteomes" id="UP000785679">
    <property type="component" value="Unassembled WGS sequence"/>
</dbReference>
<evidence type="ECO:0000313" key="2">
    <source>
        <dbReference type="Proteomes" id="UP000785679"/>
    </source>
</evidence>